<keyword evidence="3" id="KW-0326">Glycosidase</keyword>
<gene>
    <name evidence="7" type="ORF">C5L36_0B04290</name>
</gene>
<reference evidence="7 8" key="1">
    <citation type="submission" date="2018-06" db="EMBL/GenBank/DDBJ databases">
        <title>Population genomics shows no distinction between pathogenic Candida krusei and environmental Pichia kudriavzevii: One species, four names.</title>
        <authorList>
            <person name="Douglass A.P."/>
            <person name="Offei B."/>
            <person name="Braun-Galleani S."/>
            <person name="Coughlan A.Y."/>
            <person name="Martos A."/>
            <person name="Ortiz-Merino R.A."/>
            <person name="Byrne K.P."/>
            <person name="Wolfe K.H."/>
        </authorList>
    </citation>
    <scope>NUCLEOTIDE SEQUENCE [LARGE SCALE GENOMIC DNA]</scope>
    <source>
        <strain evidence="7 8">CBS573</strain>
    </source>
</reference>
<dbReference type="GO" id="GO:0005975">
    <property type="term" value="P:carbohydrate metabolic process"/>
    <property type="evidence" value="ECO:0007669"/>
    <property type="project" value="InterPro"/>
</dbReference>
<feature type="compositionally biased region" description="Low complexity" evidence="4">
    <location>
        <begin position="350"/>
        <end position="460"/>
    </location>
</feature>
<dbReference type="EMBL" id="CP028774">
    <property type="protein sequence ID" value="AWU75178.1"/>
    <property type="molecule type" value="Genomic_DNA"/>
</dbReference>
<dbReference type="SUPFAM" id="SSF49899">
    <property type="entry name" value="Concanavalin A-like lectins/glucanases"/>
    <property type="match status" value="1"/>
</dbReference>
<feature type="region of interest" description="Disordered" evidence="4">
    <location>
        <begin position="337"/>
        <end position="461"/>
    </location>
</feature>
<feature type="chain" id="PRO_5015960123" description="GH16 domain-containing protein" evidence="5">
    <location>
        <begin position="28"/>
        <end position="521"/>
    </location>
</feature>
<dbReference type="PROSITE" id="PS51762">
    <property type="entry name" value="GH16_2"/>
    <property type="match status" value="1"/>
</dbReference>
<evidence type="ECO:0000256" key="2">
    <source>
        <dbReference type="ARBA" id="ARBA00022801"/>
    </source>
</evidence>
<evidence type="ECO:0000259" key="6">
    <source>
        <dbReference type="PROSITE" id="PS51762"/>
    </source>
</evidence>
<proteinExistence type="predicted"/>
<sequence>MKISQLLISLAPLAGLAVASDPPKCDADNKCPEEYPCCSNDGACGTGSYCLGPCDPRYSFNSTSCMPAPICKAGTFTPRKDNMILQTDYLGNITANDFQYYGQVEDNDDSVMIKMPKKSTGGVISSNFYIWYGNVKMKFKTSHNAGVVSAAILFSQVEDEIDFEWVGSELDTTETNFYYEGILDYHNGNKSSSANTYEDFHVYEIDWTQDEINWLIDGSVVRTLKKDDTWNSTSNKYEYPQTPTRVQLSIWPGGAADSPEGTREWAGGYIDWDASDFSDPGYLYVAVDTVEVTCYDPPSTAQTEGNKKVSYRYDGKGYDEENVIISDKGTVIKDLGRTGFNTGEDQNDNSSSKSSIKSSSTSKSASSSSSSPSSSSSASKSSNSASSTESSSSSKSSKSSSSASPSSSSSSSASLSSKSSSSASLSSSSSSETSVIESSSSSSSVESTSSSTPAISSTLTPAVESTASSSTAHGFIQDTNTLSASATASVSSIVSVTPSKGHLNNASLLGLLIAFVSHFAF</sequence>
<protein>
    <recommendedName>
        <fullName evidence="6">GH16 domain-containing protein</fullName>
    </recommendedName>
</protein>
<dbReference type="InterPro" id="IPR013320">
    <property type="entry name" value="ConA-like_dom_sf"/>
</dbReference>
<accession>A0A2U9R235</accession>
<keyword evidence="1 5" id="KW-0732">Signal</keyword>
<dbReference type="InterPro" id="IPR000757">
    <property type="entry name" value="Beta-glucanase-like"/>
</dbReference>
<evidence type="ECO:0000256" key="1">
    <source>
        <dbReference type="ARBA" id="ARBA00022729"/>
    </source>
</evidence>
<name>A0A2U9R235_PICKU</name>
<dbReference type="PANTHER" id="PTHR10963:SF22">
    <property type="entry name" value="GLYCOSIDASE CRH2-RELATED"/>
    <property type="match status" value="1"/>
</dbReference>
<dbReference type="RefSeq" id="XP_029320655.1">
    <property type="nucleotide sequence ID" value="XM_029464796.1"/>
</dbReference>
<feature type="signal peptide" evidence="5">
    <location>
        <begin position="1"/>
        <end position="27"/>
    </location>
</feature>
<evidence type="ECO:0000313" key="7">
    <source>
        <dbReference type="EMBL" id="AWU75178.1"/>
    </source>
</evidence>
<keyword evidence="8" id="KW-1185">Reference proteome</keyword>
<dbReference type="InterPro" id="IPR050546">
    <property type="entry name" value="Glycosyl_Hydrlase_16"/>
</dbReference>
<dbReference type="OrthoDB" id="4781at2759"/>
<dbReference type="AlphaFoldDB" id="A0A2U9R235"/>
<evidence type="ECO:0000256" key="3">
    <source>
        <dbReference type="ARBA" id="ARBA00023295"/>
    </source>
</evidence>
<dbReference type="GO" id="GO:0031505">
    <property type="term" value="P:fungal-type cell wall organization"/>
    <property type="evidence" value="ECO:0007669"/>
    <property type="project" value="TreeGrafter"/>
</dbReference>
<dbReference type="GO" id="GO:0004553">
    <property type="term" value="F:hydrolase activity, hydrolyzing O-glycosyl compounds"/>
    <property type="evidence" value="ECO:0007669"/>
    <property type="project" value="InterPro"/>
</dbReference>
<dbReference type="GeneID" id="40382943"/>
<dbReference type="GO" id="GO:0009277">
    <property type="term" value="C:fungal-type cell wall"/>
    <property type="evidence" value="ECO:0007669"/>
    <property type="project" value="TreeGrafter"/>
</dbReference>
<dbReference type="VEuPathDB" id="FungiDB:C5L36_0B04290"/>
<keyword evidence="2" id="KW-0378">Hydrolase</keyword>
<dbReference type="Proteomes" id="UP000249293">
    <property type="component" value="Chromosome 2"/>
</dbReference>
<feature type="domain" description="GH16" evidence="6">
    <location>
        <begin position="87"/>
        <end position="281"/>
    </location>
</feature>
<evidence type="ECO:0000313" key="8">
    <source>
        <dbReference type="Proteomes" id="UP000249293"/>
    </source>
</evidence>
<dbReference type="Gene3D" id="2.60.120.200">
    <property type="match status" value="1"/>
</dbReference>
<dbReference type="KEGG" id="pkz:C5L36_0B04290"/>
<organism evidence="7 8">
    <name type="scientific">Pichia kudriavzevii</name>
    <name type="common">Yeast</name>
    <name type="synonym">Issatchenkia orientalis</name>
    <dbReference type="NCBI Taxonomy" id="4909"/>
    <lineage>
        <taxon>Eukaryota</taxon>
        <taxon>Fungi</taxon>
        <taxon>Dikarya</taxon>
        <taxon>Ascomycota</taxon>
        <taxon>Saccharomycotina</taxon>
        <taxon>Pichiomycetes</taxon>
        <taxon>Pichiales</taxon>
        <taxon>Pichiaceae</taxon>
        <taxon>Pichia</taxon>
    </lineage>
</organism>
<dbReference type="PANTHER" id="PTHR10963">
    <property type="entry name" value="GLYCOSYL HYDROLASE-RELATED"/>
    <property type="match status" value="1"/>
</dbReference>
<evidence type="ECO:0000256" key="5">
    <source>
        <dbReference type="SAM" id="SignalP"/>
    </source>
</evidence>
<dbReference type="Pfam" id="PF00722">
    <property type="entry name" value="Glyco_hydro_16"/>
    <property type="match status" value="1"/>
</dbReference>
<evidence type="ECO:0000256" key="4">
    <source>
        <dbReference type="SAM" id="MobiDB-lite"/>
    </source>
</evidence>
<dbReference type="STRING" id="4909.A0A2U9R235"/>
<dbReference type="GO" id="GO:0016757">
    <property type="term" value="F:glycosyltransferase activity"/>
    <property type="evidence" value="ECO:0007669"/>
    <property type="project" value="TreeGrafter"/>
</dbReference>